<evidence type="ECO:0000256" key="1">
    <source>
        <dbReference type="ARBA" id="ARBA00022553"/>
    </source>
</evidence>
<name>A0A2N6CSR0_9GAMM</name>
<dbReference type="AlphaFoldDB" id="A0A2N6CSR0"/>
<dbReference type="Proteomes" id="UP000235015">
    <property type="component" value="Unassembled WGS sequence"/>
</dbReference>
<dbReference type="InterPro" id="IPR011006">
    <property type="entry name" value="CheY-like_superfamily"/>
</dbReference>
<evidence type="ECO:0000313" key="4">
    <source>
        <dbReference type="EMBL" id="PLX60108.1"/>
    </source>
</evidence>
<gene>
    <name evidence="4" type="ORF">C0630_17385</name>
</gene>
<feature type="domain" description="Response regulatory" evidence="3">
    <location>
        <begin position="6"/>
        <end position="122"/>
    </location>
</feature>
<reference evidence="4 5" key="1">
    <citation type="submission" date="2017-11" db="EMBL/GenBank/DDBJ databases">
        <title>Genome-resolved metagenomics identifies genetic mobility, metabolic interactions, and unexpected diversity in perchlorate-reducing communities.</title>
        <authorList>
            <person name="Barnum T.P."/>
            <person name="Figueroa I.A."/>
            <person name="Carlstrom C.I."/>
            <person name="Lucas L.N."/>
            <person name="Engelbrektson A.L."/>
            <person name="Coates J.D."/>
        </authorList>
    </citation>
    <scope>NUCLEOTIDE SEQUENCE [LARGE SCALE GENOMIC DNA]</scope>
    <source>
        <strain evidence="4">BM301</strain>
    </source>
</reference>
<dbReference type="Pfam" id="PF00072">
    <property type="entry name" value="Response_reg"/>
    <property type="match status" value="1"/>
</dbReference>
<accession>A0A2N6CSR0</accession>
<dbReference type="InterPro" id="IPR050595">
    <property type="entry name" value="Bact_response_regulator"/>
</dbReference>
<comment type="caution">
    <text evidence="4">The sequence shown here is derived from an EMBL/GenBank/DDBJ whole genome shotgun (WGS) entry which is preliminary data.</text>
</comment>
<keyword evidence="1 2" id="KW-0597">Phosphoprotein</keyword>
<dbReference type="PROSITE" id="PS50110">
    <property type="entry name" value="RESPONSE_REGULATORY"/>
    <property type="match status" value="1"/>
</dbReference>
<dbReference type="PANTHER" id="PTHR44591">
    <property type="entry name" value="STRESS RESPONSE REGULATOR PROTEIN 1"/>
    <property type="match status" value="1"/>
</dbReference>
<dbReference type="SUPFAM" id="SSF52172">
    <property type="entry name" value="CheY-like"/>
    <property type="match status" value="1"/>
</dbReference>
<sequence length="127" mass="14495">MSEPFRILVIDDEASIRESLCAFLEDYDYVVDSAERAEEALEMLHQERFDLAIVDMRLPGESGDVFIVKAARLMENLRFLIHTGSVEFHLTDTLKQQGITAEHVYLKPLNDLTVLAEGVRNLLNETK</sequence>
<dbReference type="PANTHER" id="PTHR44591:SF3">
    <property type="entry name" value="RESPONSE REGULATORY DOMAIN-CONTAINING PROTEIN"/>
    <property type="match status" value="1"/>
</dbReference>
<evidence type="ECO:0000259" key="3">
    <source>
        <dbReference type="PROSITE" id="PS50110"/>
    </source>
</evidence>
<feature type="modified residue" description="4-aspartylphosphate" evidence="2">
    <location>
        <position position="55"/>
    </location>
</feature>
<dbReference type="SMART" id="SM00448">
    <property type="entry name" value="REC"/>
    <property type="match status" value="1"/>
</dbReference>
<organism evidence="4 5">
    <name type="scientific">Sedimenticola selenatireducens</name>
    <dbReference type="NCBI Taxonomy" id="191960"/>
    <lineage>
        <taxon>Bacteria</taxon>
        <taxon>Pseudomonadati</taxon>
        <taxon>Pseudomonadota</taxon>
        <taxon>Gammaproteobacteria</taxon>
        <taxon>Chromatiales</taxon>
        <taxon>Sedimenticolaceae</taxon>
        <taxon>Sedimenticola</taxon>
    </lineage>
</organism>
<dbReference type="InterPro" id="IPR001789">
    <property type="entry name" value="Sig_transdc_resp-reg_receiver"/>
</dbReference>
<dbReference type="RefSeq" id="WP_273440773.1">
    <property type="nucleotide sequence ID" value="NZ_PKUN01000028.1"/>
</dbReference>
<dbReference type="Gene3D" id="3.40.50.2300">
    <property type="match status" value="1"/>
</dbReference>
<dbReference type="CDD" id="cd00156">
    <property type="entry name" value="REC"/>
    <property type="match status" value="1"/>
</dbReference>
<evidence type="ECO:0000313" key="5">
    <source>
        <dbReference type="Proteomes" id="UP000235015"/>
    </source>
</evidence>
<protein>
    <submittedName>
        <fullName evidence="4">Two-component system response regulator</fullName>
    </submittedName>
</protein>
<dbReference type="GO" id="GO:0000160">
    <property type="term" value="P:phosphorelay signal transduction system"/>
    <property type="evidence" value="ECO:0007669"/>
    <property type="project" value="InterPro"/>
</dbReference>
<proteinExistence type="predicted"/>
<dbReference type="EMBL" id="PKUN01000028">
    <property type="protein sequence ID" value="PLX60108.1"/>
    <property type="molecule type" value="Genomic_DNA"/>
</dbReference>
<dbReference type="STRING" id="1111735.GCA_000428045_01923"/>
<evidence type="ECO:0000256" key="2">
    <source>
        <dbReference type="PROSITE-ProRule" id="PRU00169"/>
    </source>
</evidence>